<evidence type="ECO:0000256" key="3">
    <source>
        <dbReference type="ARBA" id="ARBA00022898"/>
    </source>
</evidence>
<evidence type="ECO:0000256" key="5">
    <source>
        <dbReference type="ARBA" id="ARBA00037974"/>
    </source>
</evidence>
<gene>
    <name evidence="7" type="ORF">D1953_11145</name>
</gene>
<keyword evidence="7" id="KW-0032">Aminotransferase</keyword>
<dbReference type="GO" id="GO:0008483">
    <property type="term" value="F:transaminase activity"/>
    <property type="evidence" value="ECO:0007669"/>
    <property type="project" value="UniProtKB-KW"/>
</dbReference>
<dbReference type="EMBL" id="QWVS01000018">
    <property type="protein sequence ID" value="RID85490.1"/>
    <property type="molecule type" value="Genomic_DNA"/>
</dbReference>
<evidence type="ECO:0000256" key="2">
    <source>
        <dbReference type="ARBA" id="ARBA00012224"/>
    </source>
</evidence>
<dbReference type="GO" id="GO:0030170">
    <property type="term" value="F:pyridoxal phosphate binding"/>
    <property type="evidence" value="ECO:0007669"/>
    <property type="project" value="InterPro"/>
</dbReference>
<dbReference type="GO" id="GO:0047804">
    <property type="term" value="F:cysteine-S-conjugate beta-lyase activity"/>
    <property type="evidence" value="ECO:0007669"/>
    <property type="project" value="UniProtKB-EC"/>
</dbReference>
<evidence type="ECO:0000259" key="6">
    <source>
        <dbReference type="Pfam" id="PF00155"/>
    </source>
</evidence>
<dbReference type="PANTHER" id="PTHR43525">
    <property type="entry name" value="PROTEIN MALY"/>
    <property type="match status" value="1"/>
</dbReference>
<dbReference type="Pfam" id="PF00155">
    <property type="entry name" value="Aminotran_1_2"/>
    <property type="match status" value="1"/>
</dbReference>
<proteinExistence type="inferred from homology"/>
<dbReference type="InterPro" id="IPR004839">
    <property type="entry name" value="Aminotransferase_I/II_large"/>
</dbReference>
<comment type="caution">
    <text evidence="7">The sequence shown here is derived from an EMBL/GenBank/DDBJ whole genome shotgun (WGS) entry which is preliminary data.</text>
</comment>
<dbReference type="AlphaFoldDB" id="A0A398BCE4"/>
<dbReference type="Gene3D" id="3.90.1150.10">
    <property type="entry name" value="Aspartate Aminotransferase, domain 1"/>
    <property type="match status" value="1"/>
</dbReference>
<dbReference type="InterPro" id="IPR015424">
    <property type="entry name" value="PyrdxlP-dep_Trfase"/>
</dbReference>
<evidence type="ECO:0000256" key="4">
    <source>
        <dbReference type="ARBA" id="ARBA00023239"/>
    </source>
</evidence>
<organism evidence="7 8">
    <name type="scientific">Peribacillus asahii</name>
    <dbReference type="NCBI Taxonomy" id="228899"/>
    <lineage>
        <taxon>Bacteria</taxon>
        <taxon>Bacillati</taxon>
        <taxon>Bacillota</taxon>
        <taxon>Bacilli</taxon>
        <taxon>Bacillales</taxon>
        <taxon>Bacillaceae</taxon>
        <taxon>Peribacillus</taxon>
    </lineage>
</organism>
<comment type="cofactor">
    <cofactor evidence="1">
        <name>pyridoxal 5'-phosphate</name>
        <dbReference type="ChEBI" id="CHEBI:597326"/>
    </cofactor>
</comment>
<keyword evidence="8" id="KW-1185">Reference proteome</keyword>
<dbReference type="Proteomes" id="UP000266016">
    <property type="component" value="Unassembled WGS sequence"/>
</dbReference>
<evidence type="ECO:0000313" key="7">
    <source>
        <dbReference type="EMBL" id="RID85490.1"/>
    </source>
</evidence>
<evidence type="ECO:0000256" key="1">
    <source>
        <dbReference type="ARBA" id="ARBA00001933"/>
    </source>
</evidence>
<dbReference type="InterPro" id="IPR015422">
    <property type="entry name" value="PyrdxlP-dep_Trfase_small"/>
</dbReference>
<name>A0A398BCE4_9BACI</name>
<protein>
    <recommendedName>
        <fullName evidence="2">cysteine-S-conjugate beta-lyase</fullName>
        <ecNumber evidence="2">4.4.1.13</ecNumber>
    </recommendedName>
</protein>
<dbReference type="InterPro" id="IPR015421">
    <property type="entry name" value="PyrdxlP-dep_Trfase_major"/>
</dbReference>
<dbReference type="InterPro" id="IPR027619">
    <property type="entry name" value="C-S_lyase_PatB-like"/>
</dbReference>
<dbReference type="PANTHER" id="PTHR43525:SF1">
    <property type="entry name" value="PROTEIN MALY"/>
    <property type="match status" value="1"/>
</dbReference>
<dbReference type="EC" id="4.4.1.13" evidence="2"/>
<keyword evidence="4" id="KW-0456">Lyase</keyword>
<accession>A0A398BCE4</accession>
<keyword evidence="3" id="KW-0663">Pyridoxal phosphate</keyword>
<dbReference type="InterPro" id="IPR051798">
    <property type="entry name" value="Class-II_PLP-Dep_Aminotrans"/>
</dbReference>
<evidence type="ECO:0000313" key="8">
    <source>
        <dbReference type="Proteomes" id="UP000266016"/>
    </source>
</evidence>
<dbReference type="RefSeq" id="WP_119117387.1">
    <property type="nucleotide sequence ID" value="NZ_QWVS01000018.1"/>
</dbReference>
<comment type="similarity">
    <text evidence="5">Belongs to the class-II pyridoxal-phosphate-dependent aminotransferase family. MalY/PatB cystathionine beta-lyase subfamily.</text>
</comment>
<dbReference type="Gene3D" id="3.40.640.10">
    <property type="entry name" value="Type I PLP-dependent aspartate aminotransferase-like (Major domain)"/>
    <property type="match status" value="1"/>
</dbReference>
<reference evidence="7 8" key="1">
    <citation type="submission" date="2018-08" db="EMBL/GenBank/DDBJ databases">
        <title>Bacillus jemisoniae sp. nov., Bacillus chryseoplanitiae sp. nov., Bacillus resnikiae sp. nov., and Bacillus frankliniae sp. nov., isolated from Viking spacecraft and associated surfaces.</title>
        <authorList>
            <person name="Seuylemezian A."/>
            <person name="Vaishampayan P."/>
        </authorList>
    </citation>
    <scope>NUCLEOTIDE SEQUENCE [LARGE SCALE GENOMIC DNA]</scope>
    <source>
        <strain evidence="7 8">MA001</strain>
    </source>
</reference>
<dbReference type="CDD" id="cd00609">
    <property type="entry name" value="AAT_like"/>
    <property type="match status" value="1"/>
</dbReference>
<sequence>MNSSIFDESLNRKNTSSLKWDALQTIYGIEDLLPMWVADMDFPAPPFVQEALIERIKHPVFGYTIAPPSVYSHITDWVQTRHSWEITKDQITFSPGVVSSIGTAIQALTKPNDRILIQSPVYMPFFEMVKRNGREVVLNELQLVDNRYTIDFTDFEEKIKNDVKLFLLCSPHNPGGRVWTKAELQKMSELCLQYNVTIVSDEIHADLTHSSYQHVPTASLNPAVADNTITFMAPSKTFNLAGLQASYIITNNKKLQLAFKRVQEAQGFHGLNTFALTAMDAAYREGGQWLDELLAYIEANIQIAESFIANEIPTLSCMHPEASYLLWIDCRGLGLTDQQIQDALLQKGKLALEPGKKYGPGGEGFVRMNVGCPRSVLLDGLNRLKLAFTN</sequence>
<dbReference type="SUPFAM" id="SSF53383">
    <property type="entry name" value="PLP-dependent transferases"/>
    <property type="match status" value="1"/>
</dbReference>
<dbReference type="NCBIfam" id="TIGR04350">
    <property type="entry name" value="C_S_lyase_PatB"/>
    <property type="match status" value="1"/>
</dbReference>
<feature type="domain" description="Aminotransferase class I/classII large" evidence="6">
    <location>
        <begin position="39"/>
        <end position="379"/>
    </location>
</feature>
<keyword evidence="7" id="KW-0808">Transferase</keyword>